<name>A0ABX9ASS1_9ENTR</name>
<reference evidence="1 2" key="1">
    <citation type="submission" date="2021-08" db="EMBL/GenBank/DDBJ databases">
        <title>Culture and genomic analysis of Symbiopectobacterium purcellii sp. nov. gen. nov., isolated from the leafhopper Empoasca decipiens.</title>
        <authorList>
            <person name="Nadal-Jimenez P."/>
            <person name="Siozios S."/>
            <person name="Halliday N."/>
            <person name="Camara M."/>
            <person name="Hurst G.D.D."/>
        </authorList>
    </citation>
    <scope>NUCLEOTIDE SEQUENCE [LARGE SCALE GENOMIC DNA]</scope>
    <source>
        <strain evidence="1 2">SyEd1</strain>
    </source>
</reference>
<sequence>MKVKTSELTEKALDWAVAKAIGQKVDDDGDNGFLWLREGAEWELWNPSYDWEQCGPLIEKFHVDVNYFKDGDCVAQPYGSPKYMDHIDPKIAICRAVVASVLGDEIELPEGLQ</sequence>
<evidence type="ECO:0000313" key="1">
    <source>
        <dbReference type="EMBL" id="QZN97811.1"/>
    </source>
</evidence>
<gene>
    <name evidence="1" type="ORF">K6K13_11195</name>
</gene>
<keyword evidence="2" id="KW-1185">Reference proteome</keyword>
<organism evidence="1 2">
    <name type="scientific">Symbiopectobacterium purcellii</name>
    <dbReference type="NCBI Taxonomy" id="2871826"/>
    <lineage>
        <taxon>Bacteria</taxon>
        <taxon>Pseudomonadati</taxon>
        <taxon>Pseudomonadota</taxon>
        <taxon>Gammaproteobacteria</taxon>
        <taxon>Enterobacterales</taxon>
        <taxon>Enterobacteriaceae</taxon>
    </lineage>
</organism>
<accession>A0ABX9ASS1</accession>
<protein>
    <submittedName>
        <fullName evidence="1">DUF2591 domain-containing protein</fullName>
    </submittedName>
</protein>
<proteinExistence type="predicted"/>
<dbReference type="EMBL" id="CP081864">
    <property type="protein sequence ID" value="QZN97811.1"/>
    <property type="molecule type" value="Genomic_DNA"/>
</dbReference>
<dbReference type="RefSeq" id="WP_222160842.1">
    <property type="nucleotide sequence ID" value="NZ_CP081864.1"/>
</dbReference>
<dbReference type="Pfam" id="PF10765">
    <property type="entry name" value="Phage_P22_NinX"/>
    <property type="match status" value="1"/>
</dbReference>
<dbReference type="InterPro" id="IPR019701">
    <property type="entry name" value="Phage_P22_NinX"/>
</dbReference>
<evidence type="ECO:0000313" key="2">
    <source>
        <dbReference type="Proteomes" id="UP000825886"/>
    </source>
</evidence>
<dbReference type="Proteomes" id="UP000825886">
    <property type="component" value="Chromosome"/>
</dbReference>